<accession>A0A7C4JK35</accession>
<comment type="pathway">
    <text evidence="1">Nucleotide-sugar biosynthesis; UDP-N-acetyl-alpha-D-glucosamine biosynthesis; N-acetyl-alpha-D-glucosamine 1-phosphate from alpha-D-glucosamine 6-phosphate (route II): step 2/2.</text>
</comment>
<evidence type="ECO:0000256" key="1">
    <source>
        <dbReference type="ARBA" id="ARBA00005166"/>
    </source>
</evidence>
<comment type="catalytic activity">
    <reaction evidence="10">
        <text>N-acetyl-alpha-D-glucosamine 1-phosphate + UTP + H(+) = UDP-N-acetyl-alpha-D-glucosamine + diphosphate</text>
        <dbReference type="Rhea" id="RHEA:13509"/>
        <dbReference type="ChEBI" id="CHEBI:15378"/>
        <dbReference type="ChEBI" id="CHEBI:33019"/>
        <dbReference type="ChEBI" id="CHEBI:46398"/>
        <dbReference type="ChEBI" id="CHEBI:57705"/>
        <dbReference type="ChEBI" id="CHEBI:57776"/>
        <dbReference type="EC" id="2.7.7.23"/>
    </reaction>
</comment>
<dbReference type="PROSITE" id="PS00101">
    <property type="entry name" value="HEXAPEP_TRANSFERASES"/>
    <property type="match status" value="1"/>
</dbReference>
<evidence type="ECO:0000256" key="6">
    <source>
        <dbReference type="ARBA" id="ARBA00022695"/>
    </source>
</evidence>
<organism evidence="13">
    <name type="scientific">Ignisphaera aggregans</name>
    <dbReference type="NCBI Taxonomy" id="334771"/>
    <lineage>
        <taxon>Archaea</taxon>
        <taxon>Thermoproteota</taxon>
        <taxon>Thermoprotei</taxon>
        <taxon>Desulfurococcales</taxon>
        <taxon>Desulfurococcaceae</taxon>
        <taxon>Ignisphaera</taxon>
    </lineage>
</organism>
<dbReference type="InterPro" id="IPR029044">
    <property type="entry name" value="Nucleotide-diphossugar_trans"/>
</dbReference>
<keyword evidence="6" id="KW-0548">Nucleotidyltransferase</keyword>
<evidence type="ECO:0000259" key="11">
    <source>
        <dbReference type="Pfam" id="PF00483"/>
    </source>
</evidence>
<name>A0A7C4JK35_9CREN</name>
<evidence type="ECO:0000256" key="4">
    <source>
        <dbReference type="ARBA" id="ARBA00007947"/>
    </source>
</evidence>
<dbReference type="GO" id="GO:0019134">
    <property type="term" value="F:glucosamine-1-phosphate N-acetyltransferase activity"/>
    <property type="evidence" value="ECO:0007669"/>
    <property type="project" value="UniProtKB-EC"/>
</dbReference>
<evidence type="ECO:0000256" key="10">
    <source>
        <dbReference type="ARBA" id="ARBA00048493"/>
    </source>
</evidence>
<feature type="domain" description="Nucleotidyl transferase" evidence="11">
    <location>
        <begin position="6"/>
        <end position="181"/>
    </location>
</feature>
<evidence type="ECO:0000256" key="3">
    <source>
        <dbReference type="ARBA" id="ARBA00007707"/>
    </source>
</evidence>
<dbReference type="AlphaFoldDB" id="A0A7C4JK35"/>
<proteinExistence type="inferred from homology"/>
<dbReference type="PANTHER" id="PTHR43584:SF8">
    <property type="entry name" value="N-ACETYLMURAMATE ALPHA-1-PHOSPHATE URIDYLYLTRANSFERASE"/>
    <property type="match status" value="1"/>
</dbReference>
<keyword evidence="7" id="KW-0511">Multifunctional enzyme</keyword>
<gene>
    <name evidence="13" type="ORF">ENU08_06715</name>
    <name evidence="12" type="ORF">ENU41_01005</name>
</gene>
<evidence type="ECO:0000256" key="7">
    <source>
        <dbReference type="ARBA" id="ARBA00023268"/>
    </source>
</evidence>
<protein>
    <recommendedName>
        <fullName evidence="11">Nucleotidyl transferase domain-containing protein</fullName>
    </recommendedName>
</protein>
<comment type="similarity">
    <text evidence="4">In the N-terminal section; belongs to the N-acetylglucosamine-1-phosphate uridyltransferase family.</text>
</comment>
<dbReference type="Gene3D" id="2.160.10.10">
    <property type="entry name" value="Hexapeptide repeat proteins"/>
    <property type="match status" value="1"/>
</dbReference>
<dbReference type="Pfam" id="PF00483">
    <property type="entry name" value="NTP_transferase"/>
    <property type="match status" value="1"/>
</dbReference>
<dbReference type="GO" id="GO:0003977">
    <property type="term" value="F:UDP-N-acetylglucosamine diphosphorylase activity"/>
    <property type="evidence" value="ECO:0007669"/>
    <property type="project" value="UniProtKB-EC"/>
</dbReference>
<evidence type="ECO:0000256" key="5">
    <source>
        <dbReference type="ARBA" id="ARBA00022679"/>
    </source>
</evidence>
<dbReference type="InterPro" id="IPR018357">
    <property type="entry name" value="Hexapep_transf_CS"/>
</dbReference>
<evidence type="ECO:0000256" key="2">
    <source>
        <dbReference type="ARBA" id="ARBA00005208"/>
    </source>
</evidence>
<evidence type="ECO:0000313" key="13">
    <source>
        <dbReference type="EMBL" id="HGQ64917.1"/>
    </source>
</evidence>
<evidence type="ECO:0000313" key="12">
    <source>
        <dbReference type="EMBL" id="HGQ35244.1"/>
    </source>
</evidence>
<comment type="caution">
    <text evidence="13">The sequence shown here is derived from an EMBL/GenBank/DDBJ whole genome shotgun (WGS) entry which is preliminary data.</text>
</comment>
<dbReference type="InterPro" id="IPR005835">
    <property type="entry name" value="NTP_transferase_dom"/>
</dbReference>
<dbReference type="InterPro" id="IPR011004">
    <property type="entry name" value="Trimer_LpxA-like_sf"/>
</dbReference>
<comment type="catalytic activity">
    <reaction evidence="9">
        <text>alpha-D-glucosamine 1-phosphate + acetyl-CoA = N-acetyl-alpha-D-glucosamine 1-phosphate + CoA + H(+)</text>
        <dbReference type="Rhea" id="RHEA:13725"/>
        <dbReference type="ChEBI" id="CHEBI:15378"/>
        <dbReference type="ChEBI" id="CHEBI:57287"/>
        <dbReference type="ChEBI" id="CHEBI:57288"/>
        <dbReference type="ChEBI" id="CHEBI:57776"/>
        <dbReference type="ChEBI" id="CHEBI:58516"/>
        <dbReference type="EC" id="2.3.1.157"/>
    </reaction>
</comment>
<dbReference type="EMBL" id="DTBD01000059">
    <property type="protein sequence ID" value="HGQ64917.1"/>
    <property type="molecule type" value="Genomic_DNA"/>
</dbReference>
<keyword evidence="5" id="KW-0808">Transferase</keyword>
<dbReference type="PANTHER" id="PTHR43584">
    <property type="entry name" value="NUCLEOTIDYL TRANSFERASE"/>
    <property type="match status" value="1"/>
</dbReference>
<dbReference type="InterPro" id="IPR050065">
    <property type="entry name" value="GlmU-like"/>
</dbReference>
<reference evidence="13" key="1">
    <citation type="journal article" date="2020" name="mSystems">
        <title>Genome- and Community-Level Interaction Insights into Carbon Utilization and Element Cycling Functions of Hydrothermarchaeota in Hydrothermal Sediment.</title>
        <authorList>
            <person name="Zhou Z."/>
            <person name="Liu Y."/>
            <person name="Xu W."/>
            <person name="Pan J."/>
            <person name="Luo Z.H."/>
            <person name="Li M."/>
        </authorList>
    </citation>
    <scope>NUCLEOTIDE SEQUENCE [LARGE SCALE GENOMIC DNA]</scope>
    <source>
        <strain evidence="13">SpSt-637</strain>
        <strain evidence="12">SpSt-667</strain>
    </source>
</reference>
<keyword evidence="8" id="KW-0012">Acyltransferase</keyword>
<dbReference type="Gene3D" id="3.90.550.10">
    <property type="entry name" value="Spore Coat Polysaccharide Biosynthesis Protein SpsA, Chain A"/>
    <property type="match status" value="1"/>
</dbReference>
<dbReference type="Pfam" id="PF00132">
    <property type="entry name" value="Hexapep"/>
    <property type="match status" value="1"/>
</dbReference>
<comment type="similarity">
    <text evidence="3">In the C-terminal section; belongs to the transferase hexapeptide repeat family.</text>
</comment>
<sequence length="384" mass="42343">MNTPVVVLAGGTGERIKVLTGGKPKALLYLAGKHLVEYTLENLIKIGGKDIYVVVNDPRDFEDIAVKYGKKLKLELVQQKNPGIEGAVTSVKDYINNDFILIYGDVIAPVDMYIELQSLYLAGNYGVILIPEEEVESYTVAKLGAAPTIEKFTYGISATESAGLYVVGGAYVLPKEFIYAVESLNNMIEALNYVNIKYKLRPCIWSGWWIDVEYPWDLLRAVLYVLHQLDRSIISSNAKIASTAVVEGPVIIEDDVEIDHYAIIKGPAYIGKRSYIGCNSLIRSYVALEGGNVVGSYTEIVWSSIQRNATIGSRSYIGFSVIGERCTIEPGVVTLNIVPDNVRIARAIKTERRGREYVKLGAIIGYNSRIKAYIVLKPGEVVSS</sequence>
<dbReference type="SUPFAM" id="SSF51161">
    <property type="entry name" value="Trimeric LpxA-like enzymes"/>
    <property type="match status" value="1"/>
</dbReference>
<comment type="pathway">
    <text evidence="2">Nucleotide-sugar biosynthesis; UDP-N-acetyl-alpha-D-glucosamine biosynthesis; UDP-N-acetyl-alpha-D-glucosamine from N-acetyl-alpha-D-glucosamine 1-phosphate: step 1/1.</text>
</comment>
<evidence type="ECO:0000256" key="8">
    <source>
        <dbReference type="ARBA" id="ARBA00023315"/>
    </source>
</evidence>
<dbReference type="InterPro" id="IPR001451">
    <property type="entry name" value="Hexapep"/>
</dbReference>
<dbReference type="EMBL" id="DTCK01000008">
    <property type="protein sequence ID" value="HGQ35244.1"/>
    <property type="molecule type" value="Genomic_DNA"/>
</dbReference>
<evidence type="ECO:0000256" key="9">
    <source>
        <dbReference type="ARBA" id="ARBA00048247"/>
    </source>
</evidence>
<dbReference type="SUPFAM" id="SSF53448">
    <property type="entry name" value="Nucleotide-diphospho-sugar transferases"/>
    <property type="match status" value="1"/>
</dbReference>